<protein>
    <submittedName>
        <fullName evidence="1">Uncharacterized protein</fullName>
    </submittedName>
</protein>
<dbReference type="Proteomes" id="UP000824540">
    <property type="component" value="Unassembled WGS sequence"/>
</dbReference>
<dbReference type="AlphaFoldDB" id="A0A8T2PA05"/>
<reference evidence="1" key="1">
    <citation type="thesis" date="2021" institute="BYU ScholarsArchive" country="Provo, UT, USA">
        <title>Applications of and Algorithms for Genome Assembly and Genomic Analyses with an Emphasis on Marine Teleosts.</title>
        <authorList>
            <person name="Pickett B.D."/>
        </authorList>
    </citation>
    <scope>NUCLEOTIDE SEQUENCE</scope>
    <source>
        <strain evidence="1">HI-2016</strain>
    </source>
</reference>
<name>A0A8T2PA05_9TELE</name>
<organism evidence="1 2">
    <name type="scientific">Albula glossodonta</name>
    <name type="common">roundjaw bonefish</name>
    <dbReference type="NCBI Taxonomy" id="121402"/>
    <lineage>
        <taxon>Eukaryota</taxon>
        <taxon>Metazoa</taxon>
        <taxon>Chordata</taxon>
        <taxon>Craniata</taxon>
        <taxon>Vertebrata</taxon>
        <taxon>Euteleostomi</taxon>
        <taxon>Actinopterygii</taxon>
        <taxon>Neopterygii</taxon>
        <taxon>Teleostei</taxon>
        <taxon>Albuliformes</taxon>
        <taxon>Albulidae</taxon>
        <taxon>Albula</taxon>
    </lineage>
</organism>
<proteinExistence type="predicted"/>
<comment type="caution">
    <text evidence="1">The sequence shown here is derived from an EMBL/GenBank/DDBJ whole genome shotgun (WGS) entry which is preliminary data.</text>
</comment>
<evidence type="ECO:0000313" key="1">
    <source>
        <dbReference type="EMBL" id="KAG9345507.1"/>
    </source>
</evidence>
<sequence length="134" mass="14970">MLEVELESEPPESSLHRPTINTAGQWAPQCKCNTMVVQDFPVFDSTTDWTEVHPSTSGFVSDLDALYLKSPSELRQTARGFTIRKRRYSCGKIQQGVQPTEPVKANTVPGQPTLGSLTCERQSSPELWHLLLLL</sequence>
<evidence type="ECO:0000313" key="2">
    <source>
        <dbReference type="Proteomes" id="UP000824540"/>
    </source>
</evidence>
<keyword evidence="2" id="KW-1185">Reference proteome</keyword>
<accession>A0A8T2PA05</accession>
<gene>
    <name evidence="1" type="ORF">JZ751_008651</name>
</gene>
<dbReference type="EMBL" id="JAFBMS010000017">
    <property type="protein sequence ID" value="KAG9345507.1"/>
    <property type="molecule type" value="Genomic_DNA"/>
</dbReference>